<comment type="similarity">
    <text evidence="1">Belongs to the peptidase M42 family.</text>
</comment>
<dbReference type="AlphaFoldDB" id="A0A6B0YUW5"/>
<dbReference type="PANTHER" id="PTHR32481:SF7">
    <property type="entry name" value="AMINOPEPTIDASE YHFE-RELATED"/>
    <property type="match status" value="1"/>
</dbReference>
<dbReference type="Gene3D" id="3.40.630.10">
    <property type="entry name" value="Zn peptidases"/>
    <property type="match status" value="1"/>
</dbReference>
<dbReference type="Gene3D" id="2.40.30.40">
    <property type="entry name" value="Peptidase M42, domain 2"/>
    <property type="match status" value="1"/>
</dbReference>
<evidence type="ECO:0000256" key="2">
    <source>
        <dbReference type="ARBA" id="ARBA00022438"/>
    </source>
</evidence>
<evidence type="ECO:0000313" key="6">
    <source>
        <dbReference type="EMBL" id="MXY93512.1"/>
    </source>
</evidence>
<keyword evidence="5" id="KW-0378">Hydrolase</keyword>
<accession>A0A6B0YUW5</accession>
<dbReference type="CDD" id="cd05656">
    <property type="entry name" value="M42_Frv"/>
    <property type="match status" value="1"/>
</dbReference>
<organism evidence="6">
    <name type="scientific">Caldilineaceae bacterium SB0664_bin_27</name>
    <dbReference type="NCBI Taxonomy" id="2605260"/>
    <lineage>
        <taxon>Bacteria</taxon>
        <taxon>Bacillati</taxon>
        <taxon>Chloroflexota</taxon>
        <taxon>Caldilineae</taxon>
        <taxon>Caldilineales</taxon>
        <taxon>Caldilineaceae</taxon>
    </lineage>
</organism>
<comment type="caution">
    <text evidence="6">The sequence shown here is derived from an EMBL/GenBank/DDBJ whole genome shotgun (WGS) entry which is preliminary data.</text>
</comment>
<dbReference type="SUPFAM" id="SSF53187">
    <property type="entry name" value="Zn-dependent exopeptidases"/>
    <property type="match status" value="1"/>
</dbReference>
<evidence type="ECO:0000256" key="1">
    <source>
        <dbReference type="ARBA" id="ARBA00006272"/>
    </source>
</evidence>
<dbReference type="GO" id="GO:0046872">
    <property type="term" value="F:metal ion binding"/>
    <property type="evidence" value="ECO:0007669"/>
    <property type="project" value="UniProtKB-KW"/>
</dbReference>
<name>A0A6B0YUW5_9CHLR</name>
<sequence>MLALPDRFAATGRKEAQAPPDVTRHAGLGLDCGWVDLRPSSLWPVRAVWSPHRIVNSDKKPQSSDCFSLLKELSETPGVSGREEQIRARISEYLAPLVDELHTDTLGNLTGLRRGHNSSGKRVMLAAHMDEIGLIVTRLEKGFLRFAPVGGVDLGALPAQEVTVHGRSDLPGLIASRPPHVLSMEEREKPFAQADLFIDVGLAPDKLADQVSVGDFISIRRSADGLGKGHATGKAFDNRLSVVVLLQALRILQGRSHGWDVVSVVSVQEEIGLRGAKTATFHLAPDVGIALDVTYAEQPGASPDEALPMGSGPAIGLGPNMHPVLRQLLVNTAEREEIPYTNEVLPGNSGTDAWAMQVSQSGVPTALISVPIRNMHTPAETVALKDIDRSARLLAGTICVLPEDLSALALDDQA</sequence>
<gene>
    <name evidence="6" type="ORF">F4Y42_08700</name>
</gene>
<keyword evidence="3" id="KW-0645">Protease</keyword>
<dbReference type="Pfam" id="PF05343">
    <property type="entry name" value="Peptidase_M42"/>
    <property type="match status" value="1"/>
</dbReference>
<dbReference type="GO" id="GO:0004177">
    <property type="term" value="F:aminopeptidase activity"/>
    <property type="evidence" value="ECO:0007669"/>
    <property type="project" value="UniProtKB-KW"/>
</dbReference>
<dbReference type="InterPro" id="IPR023367">
    <property type="entry name" value="Peptidase_M42_dom2"/>
</dbReference>
<evidence type="ECO:0000256" key="3">
    <source>
        <dbReference type="ARBA" id="ARBA00022670"/>
    </source>
</evidence>
<keyword evidence="4" id="KW-0479">Metal-binding</keyword>
<protein>
    <submittedName>
        <fullName evidence="6">M42 family metallopeptidase</fullName>
    </submittedName>
</protein>
<evidence type="ECO:0000256" key="4">
    <source>
        <dbReference type="ARBA" id="ARBA00022723"/>
    </source>
</evidence>
<proteinExistence type="inferred from homology"/>
<dbReference type="EMBL" id="VXRG01000072">
    <property type="protein sequence ID" value="MXY93512.1"/>
    <property type="molecule type" value="Genomic_DNA"/>
</dbReference>
<dbReference type="SUPFAM" id="SSF101821">
    <property type="entry name" value="Aminopeptidase/glucanase lid domain"/>
    <property type="match status" value="1"/>
</dbReference>
<dbReference type="InterPro" id="IPR008007">
    <property type="entry name" value="Peptidase_M42"/>
</dbReference>
<dbReference type="InterPro" id="IPR051464">
    <property type="entry name" value="Peptidase_M42_aminopept"/>
</dbReference>
<dbReference type="GO" id="GO:0006508">
    <property type="term" value="P:proteolysis"/>
    <property type="evidence" value="ECO:0007669"/>
    <property type="project" value="UniProtKB-KW"/>
</dbReference>
<reference evidence="6" key="1">
    <citation type="submission" date="2019-09" db="EMBL/GenBank/DDBJ databases">
        <title>Characterisation of the sponge microbiome using genome-centric metagenomics.</title>
        <authorList>
            <person name="Engelberts J.P."/>
            <person name="Robbins S.J."/>
            <person name="De Goeij J.M."/>
            <person name="Aranda M."/>
            <person name="Bell S.C."/>
            <person name="Webster N.S."/>
        </authorList>
    </citation>
    <scope>NUCLEOTIDE SEQUENCE</scope>
    <source>
        <strain evidence="6">SB0664_bin_27</strain>
    </source>
</reference>
<keyword evidence="2" id="KW-0031">Aminopeptidase</keyword>
<dbReference type="PANTHER" id="PTHR32481">
    <property type="entry name" value="AMINOPEPTIDASE"/>
    <property type="match status" value="1"/>
</dbReference>
<evidence type="ECO:0000256" key="5">
    <source>
        <dbReference type="ARBA" id="ARBA00022801"/>
    </source>
</evidence>